<dbReference type="GO" id="GO:0000139">
    <property type="term" value="C:Golgi membrane"/>
    <property type="evidence" value="ECO:0007669"/>
    <property type="project" value="UniProtKB-SubCell"/>
</dbReference>
<dbReference type="EMBL" id="CACVKT020002617">
    <property type="protein sequence ID" value="CAC5378953.1"/>
    <property type="molecule type" value="Genomic_DNA"/>
</dbReference>
<keyword evidence="8 13" id="KW-0812">Transmembrane</keyword>
<evidence type="ECO:0000256" key="8">
    <source>
        <dbReference type="ARBA" id="ARBA00022692"/>
    </source>
</evidence>
<name>A0A6J8B616_MYTCO</name>
<feature type="transmembrane region" description="Helical" evidence="13">
    <location>
        <begin position="64"/>
        <end position="86"/>
    </location>
</feature>
<evidence type="ECO:0000256" key="10">
    <source>
        <dbReference type="ARBA" id="ARBA00022989"/>
    </source>
</evidence>
<dbReference type="Pfam" id="PF03083">
    <property type="entry name" value="MtN3_slv"/>
    <property type="match status" value="2"/>
</dbReference>
<evidence type="ECO:0000256" key="7">
    <source>
        <dbReference type="ARBA" id="ARBA00022597"/>
    </source>
</evidence>
<feature type="transmembrane region" description="Helical" evidence="13">
    <location>
        <begin position="181"/>
        <end position="201"/>
    </location>
</feature>
<organism evidence="14 15">
    <name type="scientific">Mytilus coruscus</name>
    <name type="common">Sea mussel</name>
    <dbReference type="NCBI Taxonomy" id="42192"/>
    <lineage>
        <taxon>Eukaryota</taxon>
        <taxon>Metazoa</taxon>
        <taxon>Spiralia</taxon>
        <taxon>Lophotrochozoa</taxon>
        <taxon>Mollusca</taxon>
        <taxon>Bivalvia</taxon>
        <taxon>Autobranchia</taxon>
        <taxon>Pteriomorphia</taxon>
        <taxon>Mytilida</taxon>
        <taxon>Mytiloidea</taxon>
        <taxon>Mytilidae</taxon>
        <taxon>Mytilinae</taxon>
        <taxon>Mytilus</taxon>
    </lineage>
</organism>
<keyword evidence="6" id="KW-1003">Cell membrane</keyword>
<dbReference type="GO" id="GO:0051119">
    <property type="term" value="F:sugar transmembrane transporter activity"/>
    <property type="evidence" value="ECO:0007669"/>
    <property type="project" value="InterPro"/>
</dbReference>
<feature type="transmembrane region" description="Helical" evidence="13">
    <location>
        <begin position="39"/>
        <end position="58"/>
    </location>
</feature>
<dbReference type="PANTHER" id="PTHR10791">
    <property type="entry name" value="RAG1-ACTIVATING PROTEIN 1"/>
    <property type="match status" value="1"/>
</dbReference>
<dbReference type="PANTHER" id="PTHR10791:SF112">
    <property type="entry name" value="SUGAR TRANSPORTER SWEET1"/>
    <property type="match status" value="1"/>
</dbReference>
<keyword evidence="11" id="KW-0333">Golgi apparatus</keyword>
<proteinExistence type="inferred from homology"/>
<reference evidence="14 15" key="1">
    <citation type="submission" date="2020-06" db="EMBL/GenBank/DDBJ databases">
        <authorList>
            <person name="Li R."/>
            <person name="Bekaert M."/>
        </authorList>
    </citation>
    <scope>NUCLEOTIDE SEQUENCE [LARGE SCALE GENOMIC DNA]</scope>
    <source>
        <strain evidence="15">wild</strain>
    </source>
</reference>
<evidence type="ECO:0000256" key="11">
    <source>
        <dbReference type="ARBA" id="ARBA00023034"/>
    </source>
</evidence>
<evidence type="ECO:0000313" key="14">
    <source>
        <dbReference type="EMBL" id="CAC5378953.1"/>
    </source>
</evidence>
<dbReference type="Gene3D" id="1.20.1280.290">
    <property type="match status" value="2"/>
</dbReference>
<feature type="transmembrane region" description="Helical" evidence="13">
    <location>
        <begin position="6"/>
        <end position="27"/>
    </location>
</feature>
<feature type="transmembrane region" description="Helical" evidence="13">
    <location>
        <begin position="93"/>
        <end position="112"/>
    </location>
</feature>
<dbReference type="AlphaFoldDB" id="A0A6J8B616"/>
<evidence type="ECO:0000256" key="6">
    <source>
        <dbReference type="ARBA" id="ARBA00022475"/>
    </source>
</evidence>
<protein>
    <recommendedName>
        <fullName evidence="4">Sugar transporter SWEET1</fullName>
    </recommendedName>
</protein>
<accession>A0A6J8B616</accession>
<evidence type="ECO:0000256" key="1">
    <source>
        <dbReference type="ARBA" id="ARBA00004651"/>
    </source>
</evidence>
<evidence type="ECO:0000256" key="3">
    <source>
        <dbReference type="ARBA" id="ARBA00007809"/>
    </source>
</evidence>
<evidence type="ECO:0000256" key="2">
    <source>
        <dbReference type="ARBA" id="ARBA00004653"/>
    </source>
</evidence>
<dbReference type="OrthoDB" id="409725at2759"/>
<keyword evidence="15" id="KW-1185">Reference proteome</keyword>
<keyword evidence="10 13" id="KW-1133">Transmembrane helix</keyword>
<evidence type="ECO:0000256" key="13">
    <source>
        <dbReference type="SAM" id="Phobius"/>
    </source>
</evidence>
<gene>
    <name evidence="14" type="ORF">MCOR_15077</name>
</gene>
<keyword evidence="9" id="KW-0677">Repeat</keyword>
<feature type="transmembrane region" description="Helical" evidence="13">
    <location>
        <begin position="156"/>
        <end position="175"/>
    </location>
</feature>
<feature type="transmembrane region" description="Helical" evidence="13">
    <location>
        <begin position="124"/>
        <end position="144"/>
    </location>
</feature>
<evidence type="ECO:0000256" key="4">
    <source>
        <dbReference type="ARBA" id="ARBA00021741"/>
    </source>
</evidence>
<comment type="similarity">
    <text evidence="3">Belongs to the SWEET sugar transporter family.</text>
</comment>
<evidence type="ECO:0000313" key="15">
    <source>
        <dbReference type="Proteomes" id="UP000507470"/>
    </source>
</evidence>
<dbReference type="FunFam" id="1.20.1280.290:FF:000004">
    <property type="entry name" value="Sugar transporter SWEET"/>
    <property type="match status" value="1"/>
</dbReference>
<evidence type="ECO:0000256" key="12">
    <source>
        <dbReference type="ARBA" id="ARBA00023136"/>
    </source>
</evidence>
<dbReference type="InterPro" id="IPR004316">
    <property type="entry name" value="SWEET_rpt"/>
</dbReference>
<dbReference type="Proteomes" id="UP000507470">
    <property type="component" value="Unassembled WGS sequence"/>
</dbReference>
<comment type="subcellular location">
    <subcellularLocation>
        <location evidence="1">Cell membrane</location>
        <topology evidence="1">Multi-pass membrane protein</topology>
    </subcellularLocation>
    <subcellularLocation>
        <location evidence="2">Golgi apparatus membrane</location>
        <topology evidence="2">Multi-pass membrane protein</topology>
    </subcellularLocation>
</comment>
<evidence type="ECO:0000256" key="9">
    <source>
        <dbReference type="ARBA" id="ARBA00022737"/>
    </source>
</evidence>
<dbReference type="GO" id="GO:0005886">
    <property type="term" value="C:plasma membrane"/>
    <property type="evidence" value="ECO:0007669"/>
    <property type="project" value="UniProtKB-SubCell"/>
</dbReference>
<dbReference type="InterPro" id="IPR047664">
    <property type="entry name" value="SWEET"/>
</dbReference>
<evidence type="ECO:0000256" key="5">
    <source>
        <dbReference type="ARBA" id="ARBA00022448"/>
    </source>
</evidence>
<keyword evidence="7" id="KW-0762">Sugar transport</keyword>
<sequence length="219" mass="24967">MEVVEVFVWVTTISTFLVQLMGIDICFKIYKKGSTGDISAFPFIANFTAASLWLRYGILQSLGMLILTNTFGVLLNFVYLMLFYYFTSKKIHFIRTIFINMTFIFSVLYYVKYQQIELKLAASHLGKVCALLSILAYGAPLASLKVVMHTKTTECLSFPYIFMNFVVALEWVIYGRILNDIYVQLPNFLGFCLAVIQLALFCKYPSKSTSLDRTITVTA</sequence>
<keyword evidence="12 13" id="KW-0472">Membrane</keyword>
<keyword evidence="5" id="KW-0813">Transport</keyword>